<gene>
    <name evidence="2" type="ORF">FGADI_2387</name>
</gene>
<keyword evidence="3" id="KW-1185">Reference proteome</keyword>
<proteinExistence type="predicted"/>
<feature type="domain" description="Protein kinase" evidence="1">
    <location>
        <begin position="89"/>
        <end position="281"/>
    </location>
</feature>
<dbReference type="InterPro" id="IPR000719">
    <property type="entry name" value="Prot_kinase_dom"/>
</dbReference>
<accession>A0A8H4TI75</accession>
<name>A0A8H4TI75_9HYPO</name>
<organism evidence="2 3">
    <name type="scientific">Fusarium gaditjirri</name>
    <dbReference type="NCBI Taxonomy" id="282569"/>
    <lineage>
        <taxon>Eukaryota</taxon>
        <taxon>Fungi</taxon>
        <taxon>Dikarya</taxon>
        <taxon>Ascomycota</taxon>
        <taxon>Pezizomycotina</taxon>
        <taxon>Sordariomycetes</taxon>
        <taxon>Hypocreomycetidae</taxon>
        <taxon>Hypocreales</taxon>
        <taxon>Nectriaceae</taxon>
        <taxon>Fusarium</taxon>
        <taxon>Fusarium nisikadoi species complex</taxon>
    </lineage>
</organism>
<dbReference type="GO" id="GO:0004672">
    <property type="term" value="F:protein kinase activity"/>
    <property type="evidence" value="ECO:0007669"/>
    <property type="project" value="InterPro"/>
</dbReference>
<protein>
    <recommendedName>
        <fullName evidence="1">Protein kinase domain-containing protein</fullName>
    </recommendedName>
</protein>
<dbReference type="OrthoDB" id="5134445at2759"/>
<dbReference type="GO" id="GO:0005524">
    <property type="term" value="F:ATP binding"/>
    <property type="evidence" value="ECO:0007669"/>
    <property type="project" value="InterPro"/>
</dbReference>
<sequence length="281" mass="31608">MDTHVEGPPSYEVGDVLQLHIIHSDTDVLTRFDRVSVTISEVITCTMATVVRINFNGGSAVLKLYDRRFGNSLRDCDYQNIPYSDEAKAAYHEFLQRGAMGPFLNELDDEESAADVIPRTMSDIRNGPDGVARFEAALWRLAHKHYRTESEAYARMQDLQGVLIPKLYAVVRLVTPGETTRVAEYLNIPGILLESIEGYSLDDLVTAPGAPATEQEWSSIVQRAIDSTHEINKRGIILDDSAPRNVVVDQTTKQVFIIDFAQCLFKDTMFDAWFWDTDAKD</sequence>
<dbReference type="AlphaFoldDB" id="A0A8H4TI75"/>
<evidence type="ECO:0000313" key="2">
    <source>
        <dbReference type="EMBL" id="KAF4958465.1"/>
    </source>
</evidence>
<dbReference type="SUPFAM" id="SSF56112">
    <property type="entry name" value="Protein kinase-like (PK-like)"/>
    <property type="match status" value="1"/>
</dbReference>
<comment type="caution">
    <text evidence="2">The sequence shown here is derived from an EMBL/GenBank/DDBJ whole genome shotgun (WGS) entry which is preliminary data.</text>
</comment>
<dbReference type="PROSITE" id="PS50011">
    <property type="entry name" value="PROTEIN_KINASE_DOM"/>
    <property type="match status" value="1"/>
</dbReference>
<reference evidence="2" key="1">
    <citation type="journal article" date="2020" name="BMC Genomics">
        <title>Correction to: Identification and distribution of gene clusters required for synthesis of sphingolipid metabolism inhibitors in diverse species of the filamentous fungus Fusarium.</title>
        <authorList>
            <person name="Kim H.S."/>
            <person name="Lohmar J.M."/>
            <person name="Busman M."/>
            <person name="Brown D.W."/>
            <person name="Naumann T.A."/>
            <person name="Divon H.H."/>
            <person name="Lysoe E."/>
            <person name="Uhlig S."/>
            <person name="Proctor R.H."/>
        </authorList>
    </citation>
    <scope>NUCLEOTIDE SEQUENCE</scope>
    <source>
        <strain evidence="2">NRRL 45417</strain>
    </source>
</reference>
<dbReference type="EMBL" id="JABFAI010000052">
    <property type="protein sequence ID" value="KAF4958465.1"/>
    <property type="molecule type" value="Genomic_DNA"/>
</dbReference>
<evidence type="ECO:0000259" key="1">
    <source>
        <dbReference type="PROSITE" id="PS50011"/>
    </source>
</evidence>
<dbReference type="Gene3D" id="1.10.510.10">
    <property type="entry name" value="Transferase(Phosphotransferase) domain 1"/>
    <property type="match status" value="1"/>
</dbReference>
<reference evidence="2" key="2">
    <citation type="submission" date="2020-05" db="EMBL/GenBank/DDBJ databases">
        <authorList>
            <person name="Kim H.-S."/>
            <person name="Proctor R.H."/>
            <person name="Brown D.W."/>
        </authorList>
    </citation>
    <scope>NUCLEOTIDE SEQUENCE</scope>
    <source>
        <strain evidence="2">NRRL 45417</strain>
    </source>
</reference>
<evidence type="ECO:0000313" key="3">
    <source>
        <dbReference type="Proteomes" id="UP000604273"/>
    </source>
</evidence>
<dbReference type="Proteomes" id="UP000604273">
    <property type="component" value="Unassembled WGS sequence"/>
</dbReference>
<dbReference type="InterPro" id="IPR011009">
    <property type="entry name" value="Kinase-like_dom_sf"/>
</dbReference>